<dbReference type="Pfam" id="PF03938">
    <property type="entry name" value="OmpH"/>
    <property type="match status" value="1"/>
</dbReference>
<accession>A0ABV3ZCQ9</accession>
<sequence length="198" mass="23069">MNRFLIGLNVVLLIAVGVLFYLHFDGKGKSSQTVPAVKGPESATFKIAYFELDSLQNRYEYYKEVRDNLAAKSEQNARDLRAKQDAYMKKVKEYQQKGPTMSQTEQSQYEQTLYQMQNDLRAEQEEKQQQLNTEGMRKLQDVKLKIQDFLKGFCQEKGYSYVFAASEEDNLYFKDSTRNITDSVIFYLNAQHKSTKSK</sequence>
<keyword evidence="4" id="KW-0472">Membrane</keyword>
<dbReference type="InterPro" id="IPR024930">
    <property type="entry name" value="Skp_dom_sf"/>
</dbReference>
<keyword evidence="3" id="KW-0175">Coiled coil</keyword>
<dbReference type="PANTHER" id="PTHR35089:SF1">
    <property type="entry name" value="CHAPERONE PROTEIN SKP"/>
    <property type="match status" value="1"/>
</dbReference>
<dbReference type="SUPFAM" id="SSF111384">
    <property type="entry name" value="OmpH-like"/>
    <property type="match status" value="1"/>
</dbReference>
<evidence type="ECO:0000256" key="3">
    <source>
        <dbReference type="SAM" id="Coils"/>
    </source>
</evidence>
<evidence type="ECO:0000256" key="2">
    <source>
        <dbReference type="ARBA" id="ARBA00022729"/>
    </source>
</evidence>
<feature type="transmembrane region" description="Helical" evidence="4">
    <location>
        <begin position="6"/>
        <end position="24"/>
    </location>
</feature>
<evidence type="ECO:0000313" key="6">
    <source>
        <dbReference type="Proteomes" id="UP001560573"/>
    </source>
</evidence>
<organism evidence="5 6">
    <name type="scientific">Danxiaibacter flavus</name>
    <dbReference type="NCBI Taxonomy" id="3049108"/>
    <lineage>
        <taxon>Bacteria</taxon>
        <taxon>Pseudomonadati</taxon>
        <taxon>Bacteroidota</taxon>
        <taxon>Chitinophagia</taxon>
        <taxon>Chitinophagales</taxon>
        <taxon>Chitinophagaceae</taxon>
        <taxon>Danxiaibacter</taxon>
    </lineage>
</organism>
<evidence type="ECO:0000256" key="4">
    <source>
        <dbReference type="SAM" id="Phobius"/>
    </source>
</evidence>
<proteinExistence type="inferred from homology"/>
<keyword evidence="4" id="KW-0812">Transmembrane</keyword>
<dbReference type="Proteomes" id="UP001560573">
    <property type="component" value="Unassembled WGS sequence"/>
</dbReference>
<keyword evidence="4" id="KW-1133">Transmembrane helix</keyword>
<keyword evidence="2" id="KW-0732">Signal</keyword>
<feature type="coiled-coil region" evidence="3">
    <location>
        <begin position="52"/>
        <end position="134"/>
    </location>
</feature>
<dbReference type="SMART" id="SM00935">
    <property type="entry name" value="OmpH"/>
    <property type="match status" value="1"/>
</dbReference>
<dbReference type="RefSeq" id="WP_369328262.1">
    <property type="nucleotide sequence ID" value="NZ_JAULBC010000001.1"/>
</dbReference>
<protein>
    <submittedName>
        <fullName evidence="5">OmpH family outer membrane protein</fullName>
    </submittedName>
</protein>
<dbReference type="InterPro" id="IPR005632">
    <property type="entry name" value="Chaperone_Skp"/>
</dbReference>
<name>A0ABV3ZCQ9_9BACT</name>
<dbReference type="PANTHER" id="PTHR35089">
    <property type="entry name" value="CHAPERONE PROTEIN SKP"/>
    <property type="match status" value="1"/>
</dbReference>
<evidence type="ECO:0000313" key="5">
    <source>
        <dbReference type="EMBL" id="MEX6686866.1"/>
    </source>
</evidence>
<comment type="caution">
    <text evidence="5">The sequence shown here is derived from an EMBL/GenBank/DDBJ whole genome shotgun (WGS) entry which is preliminary data.</text>
</comment>
<comment type="similarity">
    <text evidence="1">Belongs to the Skp family.</text>
</comment>
<keyword evidence="6" id="KW-1185">Reference proteome</keyword>
<reference evidence="5 6" key="1">
    <citation type="submission" date="2023-07" db="EMBL/GenBank/DDBJ databases">
        <authorList>
            <person name="Lian W.-H."/>
        </authorList>
    </citation>
    <scope>NUCLEOTIDE SEQUENCE [LARGE SCALE GENOMIC DNA]</scope>
    <source>
        <strain evidence="5 6">SYSU DXS3180</strain>
    </source>
</reference>
<gene>
    <name evidence="5" type="ORF">QTN47_05140</name>
</gene>
<dbReference type="EMBL" id="JAULBC010000001">
    <property type="protein sequence ID" value="MEX6686866.1"/>
    <property type="molecule type" value="Genomic_DNA"/>
</dbReference>
<dbReference type="Gene3D" id="3.30.910.20">
    <property type="entry name" value="Skp domain"/>
    <property type="match status" value="1"/>
</dbReference>
<evidence type="ECO:0000256" key="1">
    <source>
        <dbReference type="ARBA" id="ARBA00009091"/>
    </source>
</evidence>